<proteinExistence type="predicted"/>
<keyword evidence="1" id="KW-1133">Transmembrane helix</keyword>
<evidence type="ECO:0000313" key="3">
    <source>
        <dbReference type="Proteomes" id="UP001280121"/>
    </source>
</evidence>
<evidence type="ECO:0000256" key="1">
    <source>
        <dbReference type="SAM" id="Phobius"/>
    </source>
</evidence>
<dbReference type="EMBL" id="JANJYI010000007">
    <property type="protein sequence ID" value="KAK2642249.1"/>
    <property type="molecule type" value="Genomic_DNA"/>
</dbReference>
<keyword evidence="3" id="KW-1185">Reference proteome</keyword>
<reference evidence="2" key="1">
    <citation type="journal article" date="2023" name="Plant J.">
        <title>Genome sequences and population genomics provide insights into the demographic history, inbreeding, and mutation load of two 'living fossil' tree species of Dipteronia.</title>
        <authorList>
            <person name="Feng Y."/>
            <person name="Comes H.P."/>
            <person name="Chen J."/>
            <person name="Zhu S."/>
            <person name="Lu R."/>
            <person name="Zhang X."/>
            <person name="Li P."/>
            <person name="Qiu J."/>
            <person name="Olsen K.M."/>
            <person name="Qiu Y."/>
        </authorList>
    </citation>
    <scope>NUCLEOTIDE SEQUENCE</scope>
    <source>
        <strain evidence="2">KIB01</strain>
    </source>
</reference>
<keyword evidence="1" id="KW-0812">Transmembrane</keyword>
<sequence>MQAWSESQSLSYAVVNLSSSPTSVVILPYLSICHRHRRRHPSPVVVVPHLSSSSSSSSSLTCRRHRPSPVVVIVVLTCDRPSPANDDLSLAFYHSLTVTDRQRQIANDRSPVTLYHSPTLLRRRRRKSELLGWSSSVTCRQAVVSLTGY</sequence>
<evidence type="ECO:0000313" key="2">
    <source>
        <dbReference type="EMBL" id="KAK2642249.1"/>
    </source>
</evidence>
<keyword evidence="1" id="KW-0472">Membrane</keyword>
<feature type="transmembrane region" description="Helical" evidence="1">
    <location>
        <begin position="12"/>
        <end position="32"/>
    </location>
</feature>
<dbReference type="AlphaFoldDB" id="A0AAD9TU15"/>
<name>A0AAD9TU15_9ROSI</name>
<comment type="caution">
    <text evidence="2">The sequence shown here is derived from an EMBL/GenBank/DDBJ whole genome shotgun (WGS) entry which is preliminary data.</text>
</comment>
<dbReference type="Proteomes" id="UP001280121">
    <property type="component" value="Unassembled WGS sequence"/>
</dbReference>
<gene>
    <name evidence="2" type="ORF">Ddye_024012</name>
</gene>
<protein>
    <submittedName>
        <fullName evidence="2">Uncharacterized protein</fullName>
    </submittedName>
</protein>
<organism evidence="2 3">
    <name type="scientific">Dipteronia dyeriana</name>
    <dbReference type="NCBI Taxonomy" id="168575"/>
    <lineage>
        <taxon>Eukaryota</taxon>
        <taxon>Viridiplantae</taxon>
        <taxon>Streptophyta</taxon>
        <taxon>Embryophyta</taxon>
        <taxon>Tracheophyta</taxon>
        <taxon>Spermatophyta</taxon>
        <taxon>Magnoliopsida</taxon>
        <taxon>eudicotyledons</taxon>
        <taxon>Gunneridae</taxon>
        <taxon>Pentapetalae</taxon>
        <taxon>rosids</taxon>
        <taxon>malvids</taxon>
        <taxon>Sapindales</taxon>
        <taxon>Sapindaceae</taxon>
        <taxon>Hippocastanoideae</taxon>
        <taxon>Acereae</taxon>
        <taxon>Dipteronia</taxon>
    </lineage>
</organism>
<accession>A0AAD9TU15</accession>